<organism evidence="2 3">
    <name type="scientific">Strongylus vulgaris</name>
    <name type="common">Blood worm</name>
    <dbReference type="NCBI Taxonomy" id="40348"/>
    <lineage>
        <taxon>Eukaryota</taxon>
        <taxon>Metazoa</taxon>
        <taxon>Ecdysozoa</taxon>
        <taxon>Nematoda</taxon>
        <taxon>Chromadorea</taxon>
        <taxon>Rhabditida</taxon>
        <taxon>Rhabditina</taxon>
        <taxon>Rhabditomorpha</taxon>
        <taxon>Strongyloidea</taxon>
        <taxon>Strongylidae</taxon>
        <taxon>Strongylus</taxon>
    </lineage>
</organism>
<dbReference type="EMBL" id="UYYB01101869">
    <property type="protein sequence ID" value="VDM78412.1"/>
    <property type="molecule type" value="Genomic_DNA"/>
</dbReference>
<dbReference type="OrthoDB" id="29523at2759"/>
<protein>
    <submittedName>
        <fullName evidence="2">Uncharacterized protein</fullName>
    </submittedName>
</protein>
<gene>
    <name evidence="2" type="ORF">SVUK_LOCUS13410</name>
</gene>
<dbReference type="Proteomes" id="UP000270094">
    <property type="component" value="Unassembled WGS sequence"/>
</dbReference>
<proteinExistence type="predicted"/>
<evidence type="ECO:0000313" key="2">
    <source>
        <dbReference type="EMBL" id="VDM78412.1"/>
    </source>
</evidence>
<feature type="region of interest" description="Disordered" evidence="1">
    <location>
        <begin position="85"/>
        <end position="112"/>
    </location>
</feature>
<feature type="compositionally biased region" description="Basic residues" evidence="1">
    <location>
        <begin position="98"/>
        <end position="107"/>
    </location>
</feature>
<sequence>MIDLPVKEEESRDVPKSNTTVSTMSVGEYFAAKMAALKAKREQGMEEMIVSPLLPIHSTAISNFRCIQSVQVDVDVKNEEAVVKEEITQEETEEERKDRKKKRKEMRKLRESVQYKTPTESCEVKVEIAEEEETQIKIEVCEEEDELEKEGKKKKKDKQFVEETRGAFFGIT</sequence>
<evidence type="ECO:0000313" key="3">
    <source>
        <dbReference type="Proteomes" id="UP000270094"/>
    </source>
</evidence>
<reference evidence="2 3" key="1">
    <citation type="submission" date="2018-11" db="EMBL/GenBank/DDBJ databases">
        <authorList>
            <consortium name="Pathogen Informatics"/>
        </authorList>
    </citation>
    <scope>NUCLEOTIDE SEQUENCE [LARGE SCALE GENOMIC DNA]</scope>
</reference>
<name>A0A3P7LGI9_STRVU</name>
<accession>A0A3P7LGI9</accession>
<evidence type="ECO:0000256" key="1">
    <source>
        <dbReference type="SAM" id="MobiDB-lite"/>
    </source>
</evidence>
<keyword evidence="3" id="KW-1185">Reference proteome</keyword>
<dbReference type="AlphaFoldDB" id="A0A3P7LGI9"/>